<dbReference type="InterPro" id="IPR005055">
    <property type="entry name" value="A10/PebIII"/>
</dbReference>
<feature type="transmembrane region" description="Helical" evidence="1">
    <location>
        <begin position="6"/>
        <end position="26"/>
    </location>
</feature>
<dbReference type="InterPro" id="IPR036682">
    <property type="entry name" value="OS_D_A10/PebIII_sf"/>
</dbReference>
<accession>A0AAW1D264</accession>
<keyword evidence="1" id="KW-0812">Transmembrane</keyword>
<evidence type="ECO:0000256" key="1">
    <source>
        <dbReference type="SAM" id="Phobius"/>
    </source>
</evidence>
<keyword evidence="1" id="KW-1133">Transmembrane helix</keyword>
<proteinExistence type="predicted"/>
<comment type="caution">
    <text evidence="2">The sequence shown here is derived from an EMBL/GenBank/DDBJ whole genome shotgun (WGS) entry which is preliminary data.</text>
</comment>
<keyword evidence="1" id="KW-0472">Membrane</keyword>
<dbReference type="PANTHER" id="PTHR11257">
    <property type="entry name" value="CHEMOSENSORY PROTEIN-RELATED"/>
    <property type="match status" value="1"/>
</dbReference>
<dbReference type="SUPFAM" id="SSF100910">
    <property type="entry name" value="Chemosensory protein Csp2"/>
    <property type="match status" value="1"/>
</dbReference>
<gene>
    <name evidence="2" type="ORF">O3M35_011612</name>
</gene>
<protein>
    <recommendedName>
        <fullName evidence="4">Chemosensory protein</fullName>
    </recommendedName>
</protein>
<dbReference type="Proteomes" id="UP001461498">
    <property type="component" value="Unassembled WGS sequence"/>
</dbReference>
<organism evidence="2 3">
    <name type="scientific">Rhynocoris fuscipes</name>
    <dbReference type="NCBI Taxonomy" id="488301"/>
    <lineage>
        <taxon>Eukaryota</taxon>
        <taxon>Metazoa</taxon>
        <taxon>Ecdysozoa</taxon>
        <taxon>Arthropoda</taxon>
        <taxon>Hexapoda</taxon>
        <taxon>Insecta</taxon>
        <taxon>Pterygota</taxon>
        <taxon>Neoptera</taxon>
        <taxon>Paraneoptera</taxon>
        <taxon>Hemiptera</taxon>
        <taxon>Heteroptera</taxon>
        <taxon>Panheteroptera</taxon>
        <taxon>Cimicomorpha</taxon>
        <taxon>Reduviidae</taxon>
        <taxon>Harpactorinae</taxon>
        <taxon>Harpactorini</taxon>
        <taxon>Rhynocoris</taxon>
    </lineage>
</organism>
<reference evidence="2 3" key="1">
    <citation type="submission" date="2022-12" db="EMBL/GenBank/DDBJ databases">
        <title>Chromosome-level genome assembly of true bugs.</title>
        <authorList>
            <person name="Ma L."/>
            <person name="Li H."/>
        </authorList>
    </citation>
    <scope>NUCLEOTIDE SEQUENCE [LARGE SCALE GENOMIC DNA]</scope>
    <source>
        <strain evidence="2">Lab_2022b</strain>
    </source>
</reference>
<evidence type="ECO:0000313" key="2">
    <source>
        <dbReference type="EMBL" id="KAK9502932.1"/>
    </source>
</evidence>
<dbReference type="Gene3D" id="1.10.2080.10">
    <property type="entry name" value="Insect odorant-binding protein A10/Ejaculatory bulb-specific protein 3"/>
    <property type="match status" value="1"/>
</dbReference>
<evidence type="ECO:0000313" key="3">
    <source>
        <dbReference type="Proteomes" id="UP001461498"/>
    </source>
</evidence>
<sequence length="119" mass="13919">MKYYPVIFIFLTVFIISVCCQFYVNVDEILNNKRLLDAYAKCYLDKGPCPGPARQGKRKLADVFRTNCGKCTKKEKQDTRAAIRKLRQSKPQLFLEIFEKYDPGSKHLDSFLTWLNKND</sequence>
<dbReference type="PANTHER" id="PTHR11257:SF12">
    <property type="entry name" value="EJACULATORY BULB-SPECIFIC PROTEIN 3-RELATED"/>
    <property type="match status" value="1"/>
</dbReference>
<dbReference type="EMBL" id="JAPXFL010000008">
    <property type="protein sequence ID" value="KAK9502932.1"/>
    <property type="molecule type" value="Genomic_DNA"/>
</dbReference>
<keyword evidence="3" id="KW-1185">Reference proteome</keyword>
<dbReference type="AlphaFoldDB" id="A0AAW1D264"/>
<name>A0AAW1D264_9HEMI</name>
<dbReference type="Pfam" id="PF03392">
    <property type="entry name" value="OS-D"/>
    <property type="match status" value="1"/>
</dbReference>
<evidence type="ECO:0008006" key="4">
    <source>
        <dbReference type="Google" id="ProtNLM"/>
    </source>
</evidence>